<dbReference type="InterPro" id="IPR058240">
    <property type="entry name" value="rSAM_sf"/>
</dbReference>
<name>A0ABS1KBB2_9FLAO</name>
<dbReference type="EMBL" id="JAERSF010000001">
    <property type="protein sequence ID" value="MBL0735411.1"/>
    <property type="molecule type" value="Genomic_DNA"/>
</dbReference>
<proteinExistence type="predicted"/>
<accession>A0ABS1KBB2</accession>
<dbReference type="InterPro" id="IPR023885">
    <property type="entry name" value="4Fe4S-binding_SPASM_dom"/>
</dbReference>
<dbReference type="Gene3D" id="3.20.20.70">
    <property type="entry name" value="Aldolase class I"/>
    <property type="match status" value="1"/>
</dbReference>
<keyword evidence="2" id="KW-1185">Reference proteome</keyword>
<dbReference type="InterPro" id="IPR013785">
    <property type="entry name" value="Aldolase_TIM"/>
</dbReference>
<comment type="caution">
    <text evidence="1">The sequence shown here is derived from an EMBL/GenBank/DDBJ whole genome shotgun (WGS) entry which is preliminary data.</text>
</comment>
<organism evidence="1 2">
    <name type="scientific">Flavobacterium tagetis</name>
    <dbReference type="NCBI Taxonomy" id="2801336"/>
    <lineage>
        <taxon>Bacteria</taxon>
        <taxon>Pseudomonadati</taxon>
        <taxon>Bacteroidota</taxon>
        <taxon>Flavobacteriia</taxon>
        <taxon>Flavobacteriales</taxon>
        <taxon>Flavobacteriaceae</taxon>
        <taxon>Flavobacterium</taxon>
    </lineage>
</organism>
<sequence>MIDDFIILTDEDKKNLNFSFHEVWQEQKDINDDVQKIVNLFREKGFNSIYKGLNLDTVRNSCYADKNNHATINYNGEVYKCTARDFESASKEGVLNEDGTIEWNEKYEKRMNSKFKNPPCLSCKILPICNGGCSQQAIEHEGKEYCIHNFDENKKIEIIKDKFMYAIS</sequence>
<reference evidence="1 2" key="1">
    <citation type="submission" date="2021-01" db="EMBL/GenBank/DDBJ databases">
        <title>Genome seq and assembly of Flavobacterium sp. GN10.</title>
        <authorList>
            <person name="Chhetri G."/>
        </authorList>
    </citation>
    <scope>NUCLEOTIDE SEQUENCE [LARGE SCALE GENOMIC DNA]</scope>
    <source>
        <strain evidence="1 2">GN10</strain>
    </source>
</reference>
<protein>
    <submittedName>
        <fullName evidence="1">SPASM domain-containing protein</fullName>
    </submittedName>
</protein>
<dbReference type="SUPFAM" id="SSF102114">
    <property type="entry name" value="Radical SAM enzymes"/>
    <property type="match status" value="1"/>
</dbReference>
<dbReference type="RefSeq" id="WP_201999747.1">
    <property type="nucleotide sequence ID" value="NZ_JAERSF010000001.1"/>
</dbReference>
<dbReference type="NCBIfam" id="TIGR04085">
    <property type="entry name" value="rSAM_more_4Fe4S"/>
    <property type="match status" value="1"/>
</dbReference>
<gene>
    <name evidence="1" type="ORF">JI750_00815</name>
</gene>
<evidence type="ECO:0000313" key="2">
    <source>
        <dbReference type="Proteomes" id="UP000603728"/>
    </source>
</evidence>
<evidence type="ECO:0000313" key="1">
    <source>
        <dbReference type="EMBL" id="MBL0735411.1"/>
    </source>
</evidence>
<dbReference type="Proteomes" id="UP000603728">
    <property type="component" value="Unassembled WGS sequence"/>
</dbReference>